<protein>
    <submittedName>
        <fullName evidence="1">Uncharacterized protein</fullName>
    </submittedName>
</protein>
<reference evidence="1" key="2">
    <citation type="submission" date="2020-09" db="EMBL/GenBank/DDBJ databases">
        <authorList>
            <person name="Sun Q."/>
            <person name="Zhou Y."/>
        </authorList>
    </citation>
    <scope>NUCLEOTIDE SEQUENCE</scope>
    <source>
        <strain evidence="1">CGMCC 1.15758</strain>
    </source>
</reference>
<accession>A0A8J2Z713</accession>
<keyword evidence="2" id="KW-1185">Reference proteome</keyword>
<evidence type="ECO:0000313" key="1">
    <source>
        <dbReference type="EMBL" id="GGG08773.1"/>
    </source>
</evidence>
<evidence type="ECO:0000313" key="2">
    <source>
        <dbReference type="Proteomes" id="UP000636949"/>
    </source>
</evidence>
<name>A0A8J2Z713_9GAMM</name>
<sequence>MKTVSPNEVFTANHLAIYTRCYDEYKRVFDQYYLNANVQCYVNKDNKPVYFCIDISGASFQMTMFESLSLAEFYGKLKLFIEFREYSGDAVDDMTEHLDWLIQNNIQFNTIKHDIGEMWCFLSTGDSHFGKAEVLNMYRNIYRMVDNSILTSAQNEDDYTHG</sequence>
<dbReference type="EMBL" id="BMJS01000080">
    <property type="protein sequence ID" value="GGG08773.1"/>
    <property type="molecule type" value="Genomic_DNA"/>
</dbReference>
<reference evidence="1" key="1">
    <citation type="journal article" date="2014" name="Int. J. Syst. Evol. Microbiol.">
        <title>Complete genome sequence of Corynebacterium casei LMG S-19264T (=DSM 44701T), isolated from a smear-ripened cheese.</title>
        <authorList>
            <consortium name="US DOE Joint Genome Institute (JGI-PGF)"/>
            <person name="Walter F."/>
            <person name="Albersmeier A."/>
            <person name="Kalinowski J."/>
            <person name="Ruckert C."/>
        </authorList>
    </citation>
    <scope>NUCLEOTIDE SEQUENCE</scope>
    <source>
        <strain evidence="1">CGMCC 1.15758</strain>
    </source>
</reference>
<dbReference type="AlphaFoldDB" id="A0A8J2Z713"/>
<comment type="caution">
    <text evidence="1">The sequence shown here is derived from an EMBL/GenBank/DDBJ whole genome shotgun (WGS) entry which is preliminary data.</text>
</comment>
<gene>
    <name evidence="1" type="ORF">GCM10010995_27900</name>
</gene>
<dbReference type="RefSeq" id="WP_157968378.1">
    <property type="nucleotide sequence ID" value="NZ_BMJS01000080.1"/>
</dbReference>
<proteinExistence type="predicted"/>
<dbReference type="Proteomes" id="UP000636949">
    <property type="component" value="Unassembled WGS sequence"/>
</dbReference>
<organism evidence="1 2">
    <name type="scientific">Cysteiniphilum litorale</name>
    <dbReference type="NCBI Taxonomy" id="2056700"/>
    <lineage>
        <taxon>Bacteria</taxon>
        <taxon>Pseudomonadati</taxon>
        <taxon>Pseudomonadota</taxon>
        <taxon>Gammaproteobacteria</taxon>
        <taxon>Thiotrichales</taxon>
        <taxon>Fastidiosibacteraceae</taxon>
        <taxon>Cysteiniphilum</taxon>
    </lineage>
</organism>